<evidence type="ECO:0000313" key="3">
    <source>
        <dbReference type="Proteomes" id="UP001345219"/>
    </source>
</evidence>
<gene>
    <name evidence="2" type="ORF">SAY87_011661</name>
</gene>
<organism evidence="2 3">
    <name type="scientific">Trapa incisa</name>
    <dbReference type="NCBI Taxonomy" id="236973"/>
    <lineage>
        <taxon>Eukaryota</taxon>
        <taxon>Viridiplantae</taxon>
        <taxon>Streptophyta</taxon>
        <taxon>Embryophyta</taxon>
        <taxon>Tracheophyta</taxon>
        <taxon>Spermatophyta</taxon>
        <taxon>Magnoliopsida</taxon>
        <taxon>eudicotyledons</taxon>
        <taxon>Gunneridae</taxon>
        <taxon>Pentapetalae</taxon>
        <taxon>rosids</taxon>
        <taxon>malvids</taxon>
        <taxon>Myrtales</taxon>
        <taxon>Lythraceae</taxon>
        <taxon>Trapa</taxon>
    </lineage>
</organism>
<reference evidence="2 3" key="1">
    <citation type="journal article" date="2023" name="Hortic Res">
        <title>Pangenome of water caltrop reveals structural variations and asymmetric subgenome divergence after allopolyploidization.</title>
        <authorList>
            <person name="Zhang X."/>
            <person name="Chen Y."/>
            <person name="Wang L."/>
            <person name="Yuan Y."/>
            <person name="Fang M."/>
            <person name="Shi L."/>
            <person name="Lu R."/>
            <person name="Comes H.P."/>
            <person name="Ma Y."/>
            <person name="Chen Y."/>
            <person name="Huang G."/>
            <person name="Zhou Y."/>
            <person name="Zheng Z."/>
            <person name="Qiu Y."/>
        </authorList>
    </citation>
    <scope>NUCLEOTIDE SEQUENCE [LARGE SCALE GENOMIC DNA]</scope>
    <source>
        <tissue evidence="2">Roots</tissue>
    </source>
</reference>
<name>A0AAN7GWN1_9MYRT</name>
<sequence length="125" mass="14252">MAMEPLDKSSSSRRGGPVFSLKNLSRRSRRVASSPSRPMASLSYRRDRARKRQIFLKTYRLASVKSLGFSNWRAPGLKKAVAKLKEVIVSALSSVRFRFFSSCNCQPPIDAYHHPQTVKKIRVLR</sequence>
<feature type="compositionally biased region" description="Low complexity" evidence="1">
    <location>
        <begin position="31"/>
        <end position="41"/>
    </location>
</feature>
<feature type="region of interest" description="Disordered" evidence="1">
    <location>
        <begin position="25"/>
        <end position="45"/>
    </location>
</feature>
<dbReference type="AlphaFoldDB" id="A0AAN7GWN1"/>
<keyword evidence="3" id="KW-1185">Reference proteome</keyword>
<accession>A0AAN7GWN1</accession>
<proteinExistence type="predicted"/>
<protein>
    <submittedName>
        <fullName evidence="2">Uncharacterized protein</fullName>
    </submittedName>
</protein>
<comment type="caution">
    <text evidence="2">The sequence shown here is derived from an EMBL/GenBank/DDBJ whole genome shotgun (WGS) entry which is preliminary data.</text>
</comment>
<dbReference type="Proteomes" id="UP001345219">
    <property type="component" value="Chromosome 10"/>
</dbReference>
<dbReference type="EMBL" id="JAXIOK010000021">
    <property type="protein sequence ID" value="KAK4745349.1"/>
    <property type="molecule type" value="Genomic_DNA"/>
</dbReference>
<evidence type="ECO:0000256" key="1">
    <source>
        <dbReference type="SAM" id="MobiDB-lite"/>
    </source>
</evidence>
<evidence type="ECO:0000313" key="2">
    <source>
        <dbReference type="EMBL" id="KAK4745349.1"/>
    </source>
</evidence>